<dbReference type="AlphaFoldDB" id="Q0FY32"/>
<evidence type="ECO:0000313" key="1">
    <source>
        <dbReference type="EMBL" id="EAU39910.1"/>
    </source>
</evidence>
<comment type="caution">
    <text evidence="1">The sequence shown here is derived from an EMBL/GenBank/DDBJ whole genome shotgun (WGS) entry which is preliminary data.</text>
</comment>
<dbReference type="Proteomes" id="UP000004310">
    <property type="component" value="Unassembled WGS sequence"/>
</dbReference>
<proteinExistence type="predicted"/>
<protein>
    <submittedName>
        <fullName evidence="1">Uncharacterized protein</fullName>
    </submittedName>
</protein>
<sequence>MFLQFELSVPEAVLLDRLFRHGPVRVDTLPVAQGLIEKDLACWADSEGLIEISELGRNSACIYQIS</sequence>
<organism evidence="1 2">
    <name type="scientific">Fulvimarina pelagi HTCC2506</name>
    <dbReference type="NCBI Taxonomy" id="314231"/>
    <lineage>
        <taxon>Bacteria</taxon>
        <taxon>Pseudomonadati</taxon>
        <taxon>Pseudomonadota</taxon>
        <taxon>Alphaproteobacteria</taxon>
        <taxon>Hyphomicrobiales</taxon>
        <taxon>Aurantimonadaceae</taxon>
        <taxon>Fulvimarina</taxon>
    </lineage>
</organism>
<evidence type="ECO:0000313" key="2">
    <source>
        <dbReference type="Proteomes" id="UP000004310"/>
    </source>
</evidence>
<reference evidence="1 2" key="1">
    <citation type="journal article" date="2010" name="J. Bacteriol.">
        <title>Genome sequence of Fulvimarina pelagi HTCC2506T, a Mn(II)-oxidizing alphaproteobacterium possessing an aerobic anoxygenic photosynthetic gene cluster and Xanthorhodopsin.</title>
        <authorList>
            <person name="Kang I."/>
            <person name="Oh H.M."/>
            <person name="Lim S.I."/>
            <person name="Ferriera S."/>
            <person name="Giovannoni S.J."/>
            <person name="Cho J.C."/>
        </authorList>
    </citation>
    <scope>NUCLEOTIDE SEQUENCE [LARGE SCALE GENOMIC DNA]</scope>
    <source>
        <strain evidence="1 2">HTCC2506</strain>
    </source>
</reference>
<name>Q0FY32_9HYPH</name>
<dbReference type="HOGENOM" id="CLU_2824869_0_0_5"/>
<dbReference type="EMBL" id="AATP01000011">
    <property type="protein sequence ID" value="EAU39910.1"/>
    <property type="molecule type" value="Genomic_DNA"/>
</dbReference>
<keyword evidence="2" id="KW-1185">Reference proteome</keyword>
<accession>Q0FY32</accession>
<gene>
    <name evidence="1" type="ORF">FP2506_17579</name>
</gene>